<dbReference type="HOGENOM" id="CLU_2007586_0_0_1"/>
<proteinExistence type="predicted"/>
<dbReference type="EnsemblPlants" id="OMERI04G21360.1">
    <property type="protein sequence ID" value="OMERI04G21360.1"/>
    <property type="gene ID" value="OMERI04G21360"/>
</dbReference>
<dbReference type="AlphaFoldDB" id="A0A0E0DIK2"/>
<reference evidence="2" key="2">
    <citation type="submission" date="2018-05" db="EMBL/GenBank/DDBJ databases">
        <title>OmerRS3 (Oryza meridionalis Reference Sequence Version 3).</title>
        <authorList>
            <person name="Zhang J."/>
            <person name="Kudrna D."/>
            <person name="Lee S."/>
            <person name="Talag J."/>
            <person name="Welchert J."/>
            <person name="Wing R.A."/>
        </authorList>
    </citation>
    <scope>NUCLEOTIDE SEQUENCE [LARGE SCALE GENOMIC DNA]</scope>
    <source>
        <strain evidence="2">cv. OR44</strain>
    </source>
</reference>
<reference evidence="2" key="1">
    <citation type="submission" date="2015-04" db="UniProtKB">
        <authorList>
            <consortium name="EnsemblPlants"/>
        </authorList>
    </citation>
    <scope>IDENTIFICATION</scope>
</reference>
<evidence type="ECO:0000313" key="3">
    <source>
        <dbReference type="Proteomes" id="UP000008021"/>
    </source>
</evidence>
<dbReference type="Proteomes" id="UP000008021">
    <property type="component" value="Chromosome 4"/>
</dbReference>
<dbReference type="Gramene" id="OMERI04G21360.1">
    <property type="protein sequence ID" value="OMERI04G21360.1"/>
    <property type="gene ID" value="OMERI04G21360"/>
</dbReference>
<organism evidence="2">
    <name type="scientific">Oryza meridionalis</name>
    <dbReference type="NCBI Taxonomy" id="40149"/>
    <lineage>
        <taxon>Eukaryota</taxon>
        <taxon>Viridiplantae</taxon>
        <taxon>Streptophyta</taxon>
        <taxon>Embryophyta</taxon>
        <taxon>Tracheophyta</taxon>
        <taxon>Spermatophyta</taxon>
        <taxon>Magnoliopsida</taxon>
        <taxon>Liliopsida</taxon>
        <taxon>Poales</taxon>
        <taxon>Poaceae</taxon>
        <taxon>BOP clade</taxon>
        <taxon>Oryzoideae</taxon>
        <taxon>Oryzeae</taxon>
        <taxon>Oryzinae</taxon>
        <taxon>Oryza</taxon>
    </lineage>
</organism>
<name>A0A0E0DIK2_9ORYZ</name>
<accession>A0A0E0DIK2</accession>
<evidence type="ECO:0000256" key="1">
    <source>
        <dbReference type="SAM" id="MobiDB-lite"/>
    </source>
</evidence>
<protein>
    <submittedName>
        <fullName evidence="2">Uncharacterized protein</fullName>
    </submittedName>
</protein>
<keyword evidence="3" id="KW-1185">Reference proteome</keyword>
<evidence type="ECO:0000313" key="2">
    <source>
        <dbReference type="EnsemblPlants" id="OMERI04G21360.1"/>
    </source>
</evidence>
<sequence>MDLQARTEPAQDAPWFALTGTAGPPSPPAKIQAAARKRCDQIGPRLRKDKRKASLAAGPGDSGISKDSVSESGNVHSLQISDTVVATCNAVKLESYNDLESKRTRADVQYFSYPISYHAHVNQR</sequence>
<feature type="region of interest" description="Disordered" evidence="1">
    <location>
        <begin position="1"/>
        <end position="70"/>
    </location>
</feature>